<dbReference type="InterPro" id="IPR005074">
    <property type="entry name" value="Peptidase_C39"/>
</dbReference>
<evidence type="ECO:0000259" key="11">
    <source>
        <dbReference type="PROSITE" id="PS50893"/>
    </source>
</evidence>
<accession>A0ABU2KVV1</accession>
<dbReference type="InterPro" id="IPR003439">
    <property type="entry name" value="ABC_transporter-like_ATP-bd"/>
</dbReference>
<dbReference type="PROSITE" id="PS50990">
    <property type="entry name" value="PEPTIDASE_C39"/>
    <property type="match status" value="1"/>
</dbReference>
<dbReference type="InterPro" id="IPR027417">
    <property type="entry name" value="P-loop_NTPase"/>
</dbReference>
<evidence type="ECO:0000256" key="10">
    <source>
        <dbReference type="SAM" id="Phobius"/>
    </source>
</evidence>
<dbReference type="InterPro" id="IPR011527">
    <property type="entry name" value="ABC1_TM_dom"/>
</dbReference>
<reference evidence="15" key="1">
    <citation type="submission" date="2023-07" db="EMBL/GenBank/DDBJ databases">
        <title>30 novel species of actinomycetes from the DSMZ collection.</title>
        <authorList>
            <person name="Nouioui I."/>
        </authorList>
    </citation>
    <scope>NUCLEOTIDE SEQUENCE [LARGE SCALE GENOMIC DNA]</scope>
    <source>
        <strain evidence="15">DSM 45055</strain>
    </source>
</reference>
<dbReference type="EMBL" id="JAVREK010000015">
    <property type="protein sequence ID" value="MDT0303425.1"/>
    <property type="molecule type" value="Genomic_DNA"/>
</dbReference>
<organism evidence="14 15">
    <name type="scientific">Streptomonospora wellingtoniae</name>
    <dbReference type="NCBI Taxonomy" id="3075544"/>
    <lineage>
        <taxon>Bacteria</taxon>
        <taxon>Bacillati</taxon>
        <taxon>Actinomycetota</taxon>
        <taxon>Actinomycetes</taxon>
        <taxon>Streptosporangiales</taxon>
        <taxon>Nocardiopsidaceae</taxon>
        <taxon>Streptomonospora</taxon>
    </lineage>
</organism>
<dbReference type="Proteomes" id="UP001183226">
    <property type="component" value="Unassembled WGS sequence"/>
</dbReference>
<dbReference type="PROSITE" id="PS50893">
    <property type="entry name" value="ABC_TRANSPORTER_2"/>
    <property type="match status" value="1"/>
</dbReference>
<dbReference type="Gene3D" id="3.90.70.10">
    <property type="entry name" value="Cysteine proteinases"/>
    <property type="match status" value="1"/>
</dbReference>
<keyword evidence="3" id="KW-0547">Nucleotide-binding</keyword>
<feature type="transmembrane region" description="Helical" evidence="10">
    <location>
        <begin position="219"/>
        <end position="240"/>
    </location>
</feature>
<comment type="subcellular location">
    <subcellularLocation>
        <location evidence="1">Cell membrane</location>
        <topology evidence="1">Multi-pass membrane protein</topology>
    </subcellularLocation>
</comment>
<proteinExistence type="predicted"/>
<dbReference type="SUPFAM" id="SSF90123">
    <property type="entry name" value="ABC transporter transmembrane region"/>
    <property type="match status" value="1"/>
</dbReference>
<dbReference type="SMART" id="SM00382">
    <property type="entry name" value="AAA"/>
    <property type="match status" value="1"/>
</dbReference>
<keyword evidence="6" id="KW-0813">Transport</keyword>
<dbReference type="PROSITE" id="PS50929">
    <property type="entry name" value="ABC_TM1F"/>
    <property type="match status" value="1"/>
</dbReference>
<evidence type="ECO:0000256" key="1">
    <source>
        <dbReference type="ARBA" id="ARBA00004651"/>
    </source>
</evidence>
<keyword evidence="4" id="KW-0378">Hydrolase</keyword>
<evidence type="ECO:0000259" key="13">
    <source>
        <dbReference type="PROSITE" id="PS50990"/>
    </source>
</evidence>
<evidence type="ECO:0000256" key="2">
    <source>
        <dbReference type="ARBA" id="ARBA00022692"/>
    </source>
</evidence>
<dbReference type="Pfam" id="PF03412">
    <property type="entry name" value="Peptidase_C39"/>
    <property type="match status" value="1"/>
</dbReference>
<feature type="domain" description="ABC transmembrane type-1" evidence="12">
    <location>
        <begin position="180"/>
        <end position="445"/>
    </location>
</feature>
<protein>
    <submittedName>
        <fullName evidence="14">Peptidase domain-containing ABC transporter</fullName>
    </submittedName>
</protein>
<dbReference type="PROSITE" id="PS00211">
    <property type="entry name" value="ABC_TRANSPORTER_1"/>
    <property type="match status" value="1"/>
</dbReference>
<evidence type="ECO:0000256" key="7">
    <source>
        <dbReference type="ARBA" id="ARBA00022989"/>
    </source>
</evidence>
<keyword evidence="4" id="KW-0645">Protease</keyword>
<dbReference type="PANTHER" id="PTHR24221">
    <property type="entry name" value="ATP-BINDING CASSETTE SUB-FAMILY B"/>
    <property type="match status" value="1"/>
</dbReference>
<dbReference type="SUPFAM" id="SSF52540">
    <property type="entry name" value="P-loop containing nucleoside triphosphate hydrolases"/>
    <property type="match status" value="1"/>
</dbReference>
<evidence type="ECO:0000256" key="8">
    <source>
        <dbReference type="ARBA" id="ARBA00023136"/>
    </source>
</evidence>
<evidence type="ECO:0000256" key="3">
    <source>
        <dbReference type="ARBA" id="ARBA00022741"/>
    </source>
</evidence>
<feature type="domain" description="ABC transporter" evidence="11">
    <location>
        <begin position="491"/>
        <end position="724"/>
    </location>
</feature>
<evidence type="ECO:0000256" key="5">
    <source>
        <dbReference type="ARBA" id="ARBA00022840"/>
    </source>
</evidence>
<feature type="transmembrane region" description="Helical" evidence="10">
    <location>
        <begin position="287"/>
        <end position="308"/>
    </location>
</feature>
<evidence type="ECO:0000259" key="12">
    <source>
        <dbReference type="PROSITE" id="PS50929"/>
    </source>
</evidence>
<keyword evidence="2 10" id="KW-0812">Transmembrane</keyword>
<gene>
    <name evidence="14" type="ORF">RM446_15005</name>
</gene>
<dbReference type="InterPro" id="IPR017871">
    <property type="entry name" value="ABC_transporter-like_CS"/>
</dbReference>
<keyword evidence="15" id="KW-1185">Reference proteome</keyword>
<feature type="transmembrane region" description="Helical" evidence="10">
    <location>
        <begin position="314"/>
        <end position="333"/>
    </location>
</feature>
<dbReference type="PANTHER" id="PTHR24221:SF654">
    <property type="entry name" value="ATP-BINDING CASSETTE SUB-FAMILY B MEMBER 6"/>
    <property type="match status" value="1"/>
</dbReference>
<dbReference type="InterPro" id="IPR036640">
    <property type="entry name" value="ABC1_TM_sf"/>
</dbReference>
<dbReference type="Pfam" id="PF00005">
    <property type="entry name" value="ABC_tran"/>
    <property type="match status" value="1"/>
</dbReference>
<dbReference type="InterPro" id="IPR039421">
    <property type="entry name" value="Type_1_exporter"/>
</dbReference>
<keyword evidence="9" id="KW-0080">Bacteriocin transport</keyword>
<keyword evidence="5" id="KW-0067">ATP-binding</keyword>
<evidence type="ECO:0000256" key="4">
    <source>
        <dbReference type="ARBA" id="ARBA00022807"/>
    </source>
</evidence>
<keyword evidence="6" id="KW-0653">Protein transport</keyword>
<keyword evidence="4" id="KW-0788">Thiol protease</keyword>
<dbReference type="Gene3D" id="1.20.1560.10">
    <property type="entry name" value="ABC transporter type 1, transmembrane domain"/>
    <property type="match status" value="1"/>
</dbReference>
<dbReference type="RefSeq" id="WP_311545909.1">
    <property type="nucleotide sequence ID" value="NZ_JAVREK010000015.1"/>
</dbReference>
<evidence type="ECO:0000256" key="9">
    <source>
        <dbReference type="ARBA" id="ARBA00043264"/>
    </source>
</evidence>
<keyword evidence="7 10" id="KW-1133">Transmembrane helix</keyword>
<comment type="caution">
    <text evidence="14">The sequence shown here is derived from an EMBL/GenBank/DDBJ whole genome shotgun (WGS) entry which is preliminary data.</text>
</comment>
<evidence type="ECO:0000256" key="6">
    <source>
        <dbReference type="ARBA" id="ARBA00022927"/>
    </source>
</evidence>
<name>A0ABU2KVV1_9ACTN</name>
<evidence type="ECO:0000313" key="14">
    <source>
        <dbReference type="EMBL" id="MDT0303425.1"/>
    </source>
</evidence>
<dbReference type="InterPro" id="IPR003593">
    <property type="entry name" value="AAA+_ATPase"/>
</dbReference>
<dbReference type="Gene3D" id="3.40.50.300">
    <property type="entry name" value="P-loop containing nucleotide triphosphate hydrolases"/>
    <property type="match status" value="1"/>
</dbReference>
<evidence type="ECO:0000313" key="15">
    <source>
        <dbReference type="Proteomes" id="UP001183226"/>
    </source>
</evidence>
<sequence length="735" mass="80027">MEEAIRARLRSIADRIRRVRPMRVRPFYQNVQTECGLCCCGMLIAMHDKNFSMTRFRQAYEVGRDGMTIRDIVTVLRDSGLRVRALRVAPGGASAVDTPFIAFWGRRHFVVVEKVEDARVRIVDPGRGRLRISGSEFAAEFSGTAITAEPGQYFTASSRRPRNEWWRLLPYVRFAAKPLLLLLAVSLAAFGMVLGVPILTQLLVDAYVSDAGGPGTLPVVLAAMAAGYLSVLLAKVLLTITSVKQMGRFMADSVFEHLVRLPYKFFAMRSSGDLLFRLNNVTQLRDFLANDLVTGVLSLVLTFVLAGYMLVNSLVLAAMAFLLFSMALALLFTTRHRISRASLSEVEEQAKGQAVQVEAVGSISTVKTSGAEDEFISSWNAANRRILDRYQSRAWWQGATSSGIQAIQTFGPLAVVAAGLQLAPASGMSLGEVIAFQVAASSFFAQASATFTTATKVFEVKALLYRIGDILDTPEDTTFAEGTLGDLDGNIELRDVWFSYSSYSAPVLRGVGLTIASGQKIGIVGASGSGKSTLARLLAGLYHPTGGEVRYSGHRIGAYRKSAFFDAVAFVHQEVVLQNRTIRENISWGVGEADWQAVEQAARRACIHDEIVAMPMGYETLITQFGEGISGGQRQRILLARALLKNPRIVVLDEATSSLDSVNEQAVAAQFGGRDATRIVIAHRLSTIEDADVIYVLRDGQVVERGTHGELIAAEGEYALLHRRQGGVAAREAGV</sequence>
<feature type="domain" description="Peptidase C39" evidence="13">
    <location>
        <begin position="29"/>
        <end position="148"/>
    </location>
</feature>
<feature type="transmembrane region" description="Helical" evidence="10">
    <location>
        <begin position="179"/>
        <end position="199"/>
    </location>
</feature>
<dbReference type="Pfam" id="PF00664">
    <property type="entry name" value="ABC_membrane"/>
    <property type="match status" value="1"/>
</dbReference>
<keyword evidence="8 10" id="KW-0472">Membrane</keyword>